<protein>
    <submittedName>
        <fullName evidence="1">Uncharacterized protein</fullName>
    </submittedName>
</protein>
<dbReference type="AlphaFoldDB" id="A0A553QFG2"/>
<proteinExistence type="predicted"/>
<dbReference type="Proteomes" id="UP000316079">
    <property type="component" value="Unassembled WGS sequence"/>
</dbReference>
<organism evidence="1 2">
    <name type="scientific">Danionella cerebrum</name>
    <dbReference type="NCBI Taxonomy" id="2873325"/>
    <lineage>
        <taxon>Eukaryota</taxon>
        <taxon>Metazoa</taxon>
        <taxon>Chordata</taxon>
        <taxon>Craniata</taxon>
        <taxon>Vertebrata</taxon>
        <taxon>Euteleostomi</taxon>
        <taxon>Actinopterygii</taxon>
        <taxon>Neopterygii</taxon>
        <taxon>Teleostei</taxon>
        <taxon>Ostariophysi</taxon>
        <taxon>Cypriniformes</taxon>
        <taxon>Danionidae</taxon>
        <taxon>Danioninae</taxon>
        <taxon>Danionella</taxon>
    </lineage>
</organism>
<reference evidence="1 2" key="1">
    <citation type="journal article" date="2019" name="Sci. Data">
        <title>Hybrid genome assembly and annotation of Danionella translucida.</title>
        <authorList>
            <person name="Kadobianskyi M."/>
            <person name="Schulze L."/>
            <person name="Schuelke M."/>
            <person name="Judkewitz B."/>
        </authorList>
    </citation>
    <scope>NUCLEOTIDE SEQUENCE [LARGE SCALE GENOMIC DNA]</scope>
    <source>
        <strain evidence="1 2">Bolton</strain>
    </source>
</reference>
<gene>
    <name evidence="1" type="ORF">DNTS_025680</name>
</gene>
<name>A0A553QFG2_9TELE</name>
<evidence type="ECO:0000313" key="1">
    <source>
        <dbReference type="EMBL" id="TRY88659.1"/>
    </source>
</evidence>
<sequence length="298" mass="32449">MRSLTPTKLASTKLGSRQWTQRSGLNLANASEEATELLLGHVLGQVVDDEIGLAVIIRAAGLHGRRAAAAVAGGSIGRARVWPVCHLRLHVADYLQTKVELKDVAFEIRAVHRFPTNQSLLSPALELRQVCLTPLSLCRSLWEGGRFSLPVFCVGSPSQWDTSSRALSDQLCPQAPDGNMREFGPLPAPAGFREHYGCGNPNVIAVPTYLQALLASACGEEHVHWDISTAEEEEKVARQRAVSGRESGHSSSEVVHKVVCREDPSKESDAGRSRLGEMQINYTSSQRAFVSSYTNISR</sequence>
<dbReference type="EMBL" id="SRMA01026030">
    <property type="protein sequence ID" value="TRY88659.1"/>
    <property type="molecule type" value="Genomic_DNA"/>
</dbReference>
<keyword evidence="2" id="KW-1185">Reference proteome</keyword>
<evidence type="ECO:0000313" key="2">
    <source>
        <dbReference type="Proteomes" id="UP000316079"/>
    </source>
</evidence>
<accession>A0A553QFG2</accession>
<comment type="caution">
    <text evidence="1">The sequence shown here is derived from an EMBL/GenBank/DDBJ whole genome shotgun (WGS) entry which is preliminary data.</text>
</comment>